<keyword evidence="2" id="KW-1185">Reference proteome</keyword>
<dbReference type="Proteomes" id="UP001482620">
    <property type="component" value="Unassembled WGS sequence"/>
</dbReference>
<reference evidence="1 2" key="1">
    <citation type="submission" date="2021-06" db="EMBL/GenBank/DDBJ databases">
        <authorList>
            <person name="Palmer J.M."/>
        </authorList>
    </citation>
    <scope>NUCLEOTIDE SEQUENCE [LARGE SCALE GENOMIC DNA]</scope>
    <source>
        <strain evidence="2">if_2019</strain>
        <tissue evidence="1">Muscle</tissue>
    </source>
</reference>
<sequence>EALHHTNKLLWSKTRCFSFIVQPLYVQKVLVCTHVLTETDVNVTTSVSWFKSVAKQSNLCSQNRPITSALTHHSTFEQSKPQVWELLMSACWDEVDQRVVRKSQSSPGDSMMCIL</sequence>
<comment type="caution">
    <text evidence="1">The sequence shown here is derived from an EMBL/GenBank/DDBJ whole genome shotgun (WGS) entry which is preliminary data.</text>
</comment>
<evidence type="ECO:0000313" key="1">
    <source>
        <dbReference type="EMBL" id="MEQ2238328.1"/>
    </source>
</evidence>
<organism evidence="1 2">
    <name type="scientific">Ilyodon furcidens</name>
    <name type="common">goldbreast splitfin</name>
    <dbReference type="NCBI Taxonomy" id="33524"/>
    <lineage>
        <taxon>Eukaryota</taxon>
        <taxon>Metazoa</taxon>
        <taxon>Chordata</taxon>
        <taxon>Craniata</taxon>
        <taxon>Vertebrata</taxon>
        <taxon>Euteleostomi</taxon>
        <taxon>Actinopterygii</taxon>
        <taxon>Neopterygii</taxon>
        <taxon>Teleostei</taxon>
        <taxon>Neoteleostei</taxon>
        <taxon>Acanthomorphata</taxon>
        <taxon>Ovalentaria</taxon>
        <taxon>Atherinomorphae</taxon>
        <taxon>Cyprinodontiformes</taxon>
        <taxon>Goodeidae</taxon>
        <taxon>Ilyodon</taxon>
    </lineage>
</organism>
<protein>
    <submittedName>
        <fullName evidence="1">Uncharacterized protein</fullName>
    </submittedName>
</protein>
<feature type="non-terminal residue" evidence="1">
    <location>
        <position position="1"/>
    </location>
</feature>
<gene>
    <name evidence="1" type="ORF">ILYODFUR_032102</name>
</gene>
<name>A0ABV0U386_9TELE</name>
<proteinExistence type="predicted"/>
<accession>A0ABV0U386</accession>
<dbReference type="EMBL" id="JAHRIQ010051471">
    <property type="protein sequence ID" value="MEQ2238328.1"/>
    <property type="molecule type" value="Genomic_DNA"/>
</dbReference>
<evidence type="ECO:0000313" key="2">
    <source>
        <dbReference type="Proteomes" id="UP001482620"/>
    </source>
</evidence>